<evidence type="ECO:0000313" key="1">
    <source>
        <dbReference type="EMBL" id="SDL61754.1"/>
    </source>
</evidence>
<reference evidence="1 2" key="1">
    <citation type="submission" date="2016-10" db="EMBL/GenBank/DDBJ databases">
        <authorList>
            <person name="de Groot N.N."/>
        </authorList>
    </citation>
    <scope>NUCLEOTIDE SEQUENCE [LARGE SCALE GENOMIC DNA]</scope>
    <source>
        <strain evidence="1 2">DSM 25186</strain>
    </source>
</reference>
<sequence length="211" mass="23868">MQVRLAYSCKRSSFVRLTLFNPMNFRPHWCWVLLFTVVLFPWKATAQSTAQSSVRATLSAQSSATGILTLEKPGLRKRIRFFPGDVLEFKLYDDPYRYETVLQGVQENSILVMDAVLPIQEIRKIYVRKKGYYALQAAYRNGTTSGIGFGILGLVMLPLNPTLAGSTLGGSAMMLSAGQLFRVLSKRPYRLGKWRSLKTIQTGYVPPLEYR</sequence>
<gene>
    <name evidence="1" type="ORF">SAMN05421823_10760</name>
</gene>
<protein>
    <submittedName>
        <fullName evidence="1">Uncharacterized protein</fullName>
    </submittedName>
</protein>
<keyword evidence="2" id="KW-1185">Reference proteome</keyword>
<dbReference type="Proteomes" id="UP000198510">
    <property type="component" value="Unassembled WGS sequence"/>
</dbReference>
<accession>A0A1G9LIP6</accession>
<evidence type="ECO:0000313" key="2">
    <source>
        <dbReference type="Proteomes" id="UP000198510"/>
    </source>
</evidence>
<dbReference type="AlphaFoldDB" id="A0A1G9LIP6"/>
<organism evidence="1 2">
    <name type="scientific">Catalinimonas alkaloidigena</name>
    <dbReference type="NCBI Taxonomy" id="1075417"/>
    <lineage>
        <taxon>Bacteria</taxon>
        <taxon>Pseudomonadati</taxon>
        <taxon>Bacteroidota</taxon>
        <taxon>Cytophagia</taxon>
        <taxon>Cytophagales</taxon>
        <taxon>Catalimonadaceae</taxon>
        <taxon>Catalinimonas</taxon>
    </lineage>
</organism>
<dbReference type="EMBL" id="FNFO01000007">
    <property type="protein sequence ID" value="SDL61754.1"/>
    <property type="molecule type" value="Genomic_DNA"/>
</dbReference>
<name>A0A1G9LIP6_9BACT</name>
<proteinExistence type="predicted"/>